<comment type="caution">
    <text evidence="1">The sequence shown here is derived from an EMBL/GenBank/DDBJ whole genome shotgun (WGS) entry which is preliminary data.</text>
</comment>
<evidence type="ECO:0000313" key="2">
    <source>
        <dbReference type="Proteomes" id="UP000018719"/>
    </source>
</evidence>
<name>V6HXE7_9LEPT</name>
<evidence type="ECO:0000313" key="1">
    <source>
        <dbReference type="EMBL" id="EQA37679.1"/>
    </source>
</evidence>
<protein>
    <submittedName>
        <fullName evidence="1">Uncharacterized protein</fullName>
    </submittedName>
</protein>
<reference evidence="1 2" key="1">
    <citation type="submission" date="2013-05" db="EMBL/GenBank/DDBJ databases">
        <authorList>
            <person name="Harkins D.M."/>
            <person name="Durkin A.S."/>
            <person name="Brinkac L.M."/>
            <person name="Haft D.H."/>
            <person name="Selengut J.D."/>
            <person name="Sanka R."/>
            <person name="DePew J."/>
            <person name="Purushe J."/>
            <person name="Hartskeerl R.A."/>
            <person name="Ahmed A."/>
            <person name="van der Linden H."/>
            <person name="Goris M.G.A."/>
            <person name="Vinetz J.M."/>
            <person name="Sutton G.G."/>
            <person name="Nierman W.C."/>
            <person name="Fouts D.E."/>
        </authorList>
    </citation>
    <scope>NUCLEOTIDE SEQUENCE [LARGE SCALE GENOMIC DNA]</scope>
    <source>
        <strain evidence="1 2">10</strain>
    </source>
</reference>
<dbReference type="EMBL" id="AHMM02000015">
    <property type="protein sequence ID" value="EQA37679.1"/>
    <property type="molecule type" value="Genomic_DNA"/>
</dbReference>
<proteinExistence type="predicted"/>
<dbReference type="AlphaFoldDB" id="V6HXE7"/>
<sequence>MECSSHFLEGFLREIRGLSEDGRQKTEDRTLISGISMF</sequence>
<organism evidence="1 2">
    <name type="scientific">Leptospira inadai serovar Lyme str. 10</name>
    <dbReference type="NCBI Taxonomy" id="1049790"/>
    <lineage>
        <taxon>Bacteria</taxon>
        <taxon>Pseudomonadati</taxon>
        <taxon>Spirochaetota</taxon>
        <taxon>Spirochaetia</taxon>
        <taxon>Leptospirales</taxon>
        <taxon>Leptospiraceae</taxon>
        <taxon>Leptospira</taxon>
    </lineage>
</organism>
<accession>V6HXE7</accession>
<gene>
    <name evidence="1" type="ORF">LEP1GSC047_4117</name>
</gene>
<dbReference type="Proteomes" id="UP000018719">
    <property type="component" value="Unassembled WGS sequence"/>
</dbReference>